<reference evidence="1" key="1">
    <citation type="submission" date="2014-09" db="EMBL/GenBank/DDBJ databases">
        <authorList>
            <person name="Magalhaes I.L.F."/>
            <person name="Oliveira U."/>
            <person name="Santos F.R."/>
            <person name="Vidigal T.H.D.A."/>
            <person name="Brescovit A.D."/>
            <person name="Santos A.J."/>
        </authorList>
    </citation>
    <scope>NUCLEOTIDE SEQUENCE</scope>
    <source>
        <tissue evidence="1">Shoot tissue taken approximately 20 cm above the soil surface</tissue>
    </source>
</reference>
<sequence>MLTKFLIFPSRIK</sequence>
<organism evidence="1">
    <name type="scientific">Arundo donax</name>
    <name type="common">Giant reed</name>
    <name type="synonym">Donax arundinaceus</name>
    <dbReference type="NCBI Taxonomy" id="35708"/>
    <lineage>
        <taxon>Eukaryota</taxon>
        <taxon>Viridiplantae</taxon>
        <taxon>Streptophyta</taxon>
        <taxon>Embryophyta</taxon>
        <taxon>Tracheophyta</taxon>
        <taxon>Spermatophyta</taxon>
        <taxon>Magnoliopsida</taxon>
        <taxon>Liliopsida</taxon>
        <taxon>Poales</taxon>
        <taxon>Poaceae</taxon>
        <taxon>PACMAD clade</taxon>
        <taxon>Arundinoideae</taxon>
        <taxon>Arundineae</taxon>
        <taxon>Arundo</taxon>
    </lineage>
</organism>
<protein>
    <submittedName>
        <fullName evidence="1">Uncharacterized protein</fullName>
    </submittedName>
</protein>
<name>A0A0A9HFC5_ARUDO</name>
<reference evidence="1" key="2">
    <citation type="journal article" date="2015" name="Data Brief">
        <title>Shoot transcriptome of the giant reed, Arundo donax.</title>
        <authorList>
            <person name="Barrero R.A."/>
            <person name="Guerrero F.D."/>
            <person name="Moolhuijzen P."/>
            <person name="Goolsby J.A."/>
            <person name="Tidwell J."/>
            <person name="Bellgard S.E."/>
            <person name="Bellgard M.I."/>
        </authorList>
    </citation>
    <scope>NUCLEOTIDE SEQUENCE</scope>
    <source>
        <tissue evidence="1">Shoot tissue taken approximately 20 cm above the soil surface</tissue>
    </source>
</reference>
<dbReference type="EMBL" id="GBRH01162011">
    <property type="protein sequence ID" value="JAE35885.1"/>
    <property type="molecule type" value="Transcribed_RNA"/>
</dbReference>
<evidence type="ECO:0000313" key="1">
    <source>
        <dbReference type="EMBL" id="JAE35885.1"/>
    </source>
</evidence>
<accession>A0A0A9HFC5</accession>
<proteinExistence type="predicted"/>